<organism evidence="10 11">
    <name type="scientific">Paenibacillus odorifer</name>
    <dbReference type="NCBI Taxonomy" id="189426"/>
    <lineage>
        <taxon>Bacteria</taxon>
        <taxon>Bacillati</taxon>
        <taxon>Bacillota</taxon>
        <taxon>Bacilli</taxon>
        <taxon>Bacillales</taxon>
        <taxon>Paenibacillaceae</taxon>
        <taxon>Paenibacillus</taxon>
    </lineage>
</organism>
<feature type="transmembrane region" description="Helical" evidence="8">
    <location>
        <begin position="83"/>
        <end position="101"/>
    </location>
</feature>
<feature type="transmembrane region" description="Helical" evidence="8">
    <location>
        <begin position="308"/>
        <end position="331"/>
    </location>
</feature>
<evidence type="ECO:0000256" key="7">
    <source>
        <dbReference type="ARBA" id="ARBA00023136"/>
    </source>
</evidence>
<dbReference type="PANTHER" id="PTHR43271">
    <property type="entry name" value="BLL2771 PROTEIN"/>
    <property type="match status" value="1"/>
</dbReference>
<feature type="domain" description="Major facilitator superfamily (MFS) profile" evidence="9">
    <location>
        <begin position="17"/>
        <end position="396"/>
    </location>
</feature>
<evidence type="ECO:0000259" key="9">
    <source>
        <dbReference type="PROSITE" id="PS50850"/>
    </source>
</evidence>
<accession>A0A1R0X4H0</accession>
<keyword evidence="6 8" id="KW-1133">Transmembrane helix</keyword>
<dbReference type="InterPro" id="IPR011701">
    <property type="entry name" value="MFS"/>
</dbReference>
<keyword evidence="3" id="KW-0813">Transport</keyword>
<comment type="caution">
    <text evidence="10">The sequence shown here is derived from an EMBL/GenBank/DDBJ whole genome shotgun (WGS) entry which is preliminary data.</text>
</comment>
<feature type="transmembrane region" description="Helical" evidence="8">
    <location>
        <begin position="107"/>
        <end position="129"/>
    </location>
</feature>
<keyword evidence="7 8" id="KW-0472">Membrane</keyword>
<dbReference type="Pfam" id="PF07690">
    <property type="entry name" value="MFS_1"/>
    <property type="match status" value="1"/>
</dbReference>
<evidence type="ECO:0000256" key="2">
    <source>
        <dbReference type="ARBA" id="ARBA00008335"/>
    </source>
</evidence>
<feature type="transmembrane region" description="Helical" evidence="8">
    <location>
        <begin position="343"/>
        <end position="364"/>
    </location>
</feature>
<feature type="transmembrane region" description="Helical" evidence="8">
    <location>
        <begin position="219"/>
        <end position="244"/>
    </location>
</feature>
<protein>
    <submittedName>
        <fullName evidence="10">MFS transporter</fullName>
    </submittedName>
</protein>
<dbReference type="GO" id="GO:0022857">
    <property type="term" value="F:transmembrane transporter activity"/>
    <property type="evidence" value="ECO:0007669"/>
    <property type="project" value="InterPro"/>
</dbReference>
<evidence type="ECO:0000256" key="6">
    <source>
        <dbReference type="ARBA" id="ARBA00022989"/>
    </source>
</evidence>
<evidence type="ECO:0000313" key="10">
    <source>
        <dbReference type="EMBL" id="OMD28117.1"/>
    </source>
</evidence>
<dbReference type="Gene3D" id="1.20.1250.20">
    <property type="entry name" value="MFS general substrate transporter like domains"/>
    <property type="match status" value="1"/>
</dbReference>
<feature type="transmembrane region" description="Helical" evidence="8">
    <location>
        <begin position="284"/>
        <end position="302"/>
    </location>
</feature>
<feature type="transmembrane region" description="Helical" evidence="8">
    <location>
        <begin position="169"/>
        <end position="191"/>
    </location>
</feature>
<gene>
    <name evidence="10" type="ORF">BJP51_02610</name>
</gene>
<evidence type="ECO:0000256" key="1">
    <source>
        <dbReference type="ARBA" id="ARBA00004651"/>
    </source>
</evidence>
<reference evidence="10 11" key="1">
    <citation type="submission" date="2016-10" db="EMBL/GenBank/DDBJ databases">
        <title>Paenibacillus species isolates.</title>
        <authorList>
            <person name="Beno S.M."/>
        </authorList>
    </citation>
    <scope>NUCLEOTIDE SEQUENCE [LARGE SCALE GENOMIC DNA]</scope>
    <source>
        <strain evidence="10 11">FSL H7-0604</strain>
    </source>
</reference>
<feature type="transmembrane region" description="Helical" evidence="8">
    <location>
        <begin position="256"/>
        <end position="272"/>
    </location>
</feature>
<comment type="similarity">
    <text evidence="2">Belongs to the major facilitator superfamily.</text>
</comment>
<dbReference type="InterPro" id="IPR020846">
    <property type="entry name" value="MFS_dom"/>
</dbReference>
<dbReference type="PANTHER" id="PTHR43271:SF2">
    <property type="entry name" value="BLL2771 PROTEIN"/>
    <property type="match status" value="1"/>
</dbReference>
<proteinExistence type="inferred from homology"/>
<feature type="transmembrane region" description="Helical" evidence="8">
    <location>
        <begin position="370"/>
        <end position="391"/>
    </location>
</feature>
<name>A0A1R0X4H0_9BACL</name>
<evidence type="ECO:0000256" key="8">
    <source>
        <dbReference type="SAM" id="Phobius"/>
    </source>
</evidence>
<evidence type="ECO:0000256" key="5">
    <source>
        <dbReference type="ARBA" id="ARBA00022692"/>
    </source>
</evidence>
<feature type="transmembrane region" description="Helical" evidence="8">
    <location>
        <begin position="14"/>
        <end position="34"/>
    </location>
</feature>
<dbReference type="PROSITE" id="PS50850">
    <property type="entry name" value="MFS"/>
    <property type="match status" value="1"/>
</dbReference>
<evidence type="ECO:0000313" key="11">
    <source>
        <dbReference type="Proteomes" id="UP000187465"/>
    </source>
</evidence>
<dbReference type="AlphaFoldDB" id="A0A1R0X4H0"/>
<evidence type="ECO:0000256" key="4">
    <source>
        <dbReference type="ARBA" id="ARBA00022475"/>
    </source>
</evidence>
<dbReference type="GO" id="GO:0005886">
    <property type="term" value="C:plasma membrane"/>
    <property type="evidence" value="ECO:0007669"/>
    <property type="project" value="UniProtKB-SubCell"/>
</dbReference>
<feature type="transmembrane region" description="Helical" evidence="8">
    <location>
        <begin position="141"/>
        <end position="163"/>
    </location>
</feature>
<sequence length="411" mass="44207">MNQTIDVQNYNKNYSLMTIILFWCGLVILTSMYITIPLSEVFSHAFQISTSEAAWIGSSFSLCYALGCLLYGPFSDRYGRKVFLVASIIGLTVVTLALGFVDSFYGLIMLRGVQGLVAAAFAPIALVYAGEMFPPHKRLTAVGFISSGLLMAGIVGQVFSGIVNEALGWRAIFFILGIVYGITSVIVIRFLPKDEMLRPKENVLRKFKQMTILLKQSQLLLAFAITFMLLLTLVGMYTVLGSYLSSAKFGLSSQDILYIRAFGIAGMLLAPFSGRIAQKLGMAAVLRGGLALAAIGLLALGFSTNLPLLVLMSVVFVAGIALVTPVIISIVSQLGGNARGSAISFNAFILFLGASTGPILALKLLKTENYSLSFTILGSILLLGFLISLFLRLSAREPAVKNERAASLPTE</sequence>
<feature type="transmembrane region" description="Helical" evidence="8">
    <location>
        <begin position="54"/>
        <end position="71"/>
    </location>
</feature>
<dbReference type="InterPro" id="IPR036259">
    <property type="entry name" value="MFS_trans_sf"/>
</dbReference>
<dbReference type="Proteomes" id="UP000187465">
    <property type="component" value="Unassembled WGS sequence"/>
</dbReference>
<evidence type="ECO:0000256" key="3">
    <source>
        <dbReference type="ARBA" id="ARBA00022448"/>
    </source>
</evidence>
<dbReference type="EMBL" id="MKQP01000034">
    <property type="protein sequence ID" value="OMD28117.1"/>
    <property type="molecule type" value="Genomic_DNA"/>
</dbReference>
<keyword evidence="4" id="KW-1003">Cell membrane</keyword>
<comment type="subcellular location">
    <subcellularLocation>
        <location evidence="1">Cell membrane</location>
        <topology evidence="1">Multi-pass membrane protein</topology>
    </subcellularLocation>
</comment>
<keyword evidence="5 8" id="KW-0812">Transmembrane</keyword>
<dbReference type="SUPFAM" id="SSF103473">
    <property type="entry name" value="MFS general substrate transporter"/>
    <property type="match status" value="1"/>
</dbReference>
<dbReference type="CDD" id="cd17324">
    <property type="entry name" value="MFS_NepI_like"/>
    <property type="match status" value="1"/>
</dbReference>